<keyword evidence="1" id="KW-1133">Transmembrane helix</keyword>
<keyword evidence="1" id="KW-0812">Transmembrane</keyword>
<dbReference type="EMBL" id="JYIX01000038">
    <property type="protein sequence ID" value="KJL31649.1"/>
    <property type="molecule type" value="Genomic_DNA"/>
</dbReference>
<keyword evidence="1" id="KW-0472">Membrane</keyword>
<feature type="transmembrane region" description="Helical" evidence="1">
    <location>
        <begin position="53"/>
        <end position="76"/>
    </location>
</feature>
<sequence length="188" mass="19714">MGFDGGEFASGAARAVALHVALFAIASVLLSLAHGVTSMIDEPGRASSALSGAFSVSMLVMIYAVPISLLALLIGVCPAYMVGRWMVRIPAFRNHLLAWCAFGIVFCGAVSFAVAHILHVDQLTPLPAFVIAGFVSGAAAIPLAWARTASLALRKDRGLKPLRWFRRRSDGAVSVGTESPGSAPHSDR</sequence>
<dbReference type="Proteomes" id="UP000033740">
    <property type="component" value="Unassembled WGS sequence"/>
</dbReference>
<name>A0A0F0LG33_9MICO</name>
<reference evidence="2 3" key="1">
    <citation type="submission" date="2015-02" db="EMBL/GenBank/DDBJ databases">
        <title>Draft genome sequences of ten Microbacterium spp. with emphasis on heavy metal contaminated environments.</title>
        <authorList>
            <person name="Corretto E."/>
        </authorList>
    </citation>
    <scope>NUCLEOTIDE SEQUENCE [LARGE SCALE GENOMIC DNA]</scope>
    <source>
        <strain evidence="2 3">ARN176</strain>
    </source>
</reference>
<evidence type="ECO:0000313" key="2">
    <source>
        <dbReference type="EMBL" id="KJL31649.1"/>
    </source>
</evidence>
<gene>
    <name evidence="2" type="ORF">RS86_02924</name>
</gene>
<dbReference type="AlphaFoldDB" id="A0A0F0LG33"/>
<feature type="transmembrane region" description="Helical" evidence="1">
    <location>
        <begin position="96"/>
        <end position="120"/>
    </location>
</feature>
<evidence type="ECO:0000256" key="1">
    <source>
        <dbReference type="SAM" id="Phobius"/>
    </source>
</evidence>
<feature type="transmembrane region" description="Helical" evidence="1">
    <location>
        <begin position="126"/>
        <end position="145"/>
    </location>
</feature>
<dbReference type="STRING" id="582680.RS86_02924"/>
<protein>
    <submittedName>
        <fullName evidence="2">Uncharacterized protein</fullName>
    </submittedName>
</protein>
<dbReference type="PATRIC" id="fig|582680.6.peg.3003"/>
<accession>A0A0F0LG33</accession>
<feature type="transmembrane region" description="Helical" evidence="1">
    <location>
        <begin position="12"/>
        <end position="33"/>
    </location>
</feature>
<keyword evidence="3" id="KW-1185">Reference proteome</keyword>
<proteinExistence type="predicted"/>
<organism evidence="2 3">
    <name type="scientific">Microbacterium azadirachtae</name>
    <dbReference type="NCBI Taxonomy" id="582680"/>
    <lineage>
        <taxon>Bacteria</taxon>
        <taxon>Bacillati</taxon>
        <taxon>Actinomycetota</taxon>
        <taxon>Actinomycetes</taxon>
        <taxon>Micrococcales</taxon>
        <taxon>Microbacteriaceae</taxon>
        <taxon>Microbacterium</taxon>
    </lineage>
</organism>
<comment type="caution">
    <text evidence="2">The sequence shown here is derived from an EMBL/GenBank/DDBJ whole genome shotgun (WGS) entry which is preliminary data.</text>
</comment>
<evidence type="ECO:0000313" key="3">
    <source>
        <dbReference type="Proteomes" id="UP000033740"/>
    </source>
</evidence>
<dbReference type="RefSeq" id="WP_045273009.1">
    <property type="nucleotide sequence ID" value="NZ_JYIX01000038.1"/>
</dbReference>